<accession>A0A183CAE2</accession>
<dbReference type="SMART" id="SM00449">
    <property type="entry name" value="SPRY"/>
    <property type="match status" value="1"/>
</dbReference>
<dbReference type="InterPro" id="IPR003877">
    <property type="entry name" value="SPRY_dom"/>
</dbReference>
<dbReference type="PANTHER" id="PTHR12864">
    <property type="entry name" value="RAN BINDING PROTEIN 9-RELATED"/>
    <property type="match status" value="1"/>
</dbReference>
<dbReference type="WBParaSite" id="GPLIN_000984200">
    <property type="protein sequence ID" value="GPLIN_000984200"/>
    <property type="gene ID" value="GPLIN_000984200"/>
</dbReference>
<organism evidence="3 4">
    <name type="scientific">Globodera pallida</name>
    <name type="common">Potato cyst nematode worm</name>
    <name type="synonym">Heterodera pallida</name>
    <dbReference type="NCBI Taxonomy" id="36090"/>
    <lineage>
        <taxon>Eukaryota</taxon>
        <taxon>Metazoa</taxon>
        <taxon>Ecdysozoa</taxon>
        <taxon>Nematoda</taxon>
        <taxon>Chromadorea</taxon>
        <taxon>Rhabditida</taxon>
        <taxon>Tylenchina</taxon>
        <taxon>Tylenchomorpha</taxon>
        <taxon>Tylenchoidea</taxon>
        <taxon>Heteroderidae</taxon>
        <taxon>Heteroderinae</taxon>
        <taxon>Globodera</taxon>
    </lineage>
</organism>
<protein>
    <submittedName>
        <fullName evidence="4">B30.2/SPRY domain-containing protein</fullName>
    </submittedName>
</protein>
<feature type="coiled-coil region" evidence="1">
    <location>
        <begin position="213"/>
        <end position="247"/>
    </location>
</feature>
<dbReference type="AlphaFoldDB" id="A0A183CAE2"/>
<dbReference type="InterPro" id="IPR044736">
    <property type="entry name" value="Gid1/RanBPM/SPLA_SPRY"/>
</dbReference>
<evidence type="ECO:0000256" key="1">
    <source>
        <dbReference type="SAM" id="Coils"/>
    </source>
</evidence>
<evidence type="ECO:0000313" key="4">
    <source>
        <dbReference type="WBParaSite" id="GPLIN_000984200"/>
    </source>
</evidence>
<evidence type="ECO:0000259" key="2">
    <source>
        <dbReference type="PROSITE" id="PS50188"/>
    </source>
</evidence>
<dbReference type="SUPFAM" id="SSF49899">
    <property type="entry name" value="Concanavalin A-like lectins/glucanases"/>
    <property type="match status" value="1"/>
</dbReference>
<reference evidence="3" key="1">
    <citation type="submission" date="2014-05" db="EMBL/GenBank/DDBJ databases">
        <title>The genome and life-stage specific transcriptomes of Globodera pallida elucidate key aspects of plant parasitism by a cyst nematode.</title>
        <authorList>
            <person name="Cotton J.A."/>
            <person name="Lilley C.J."/>
            <person name="Jones L.M."/>
            <person name="Kikuchi T."/>
            <person name="Reid A.J."/>
            <person name="Thorpe P."/>
            <person name="Tsai I.J."/>
            <person name="Beasley H."/>
            <person name="Blok V."/>
            <person name="Cock P.J.A."/>
            <person name="Van den Akker S.E."/>
            <person name="Holroyd N."/>
            <person name="Hunt M."/>
            <person name="Mantelin S."/>
            <person name="Naghra H."/>
            <person name="Pain A."/>
            <person name="Palomares-Rius J.E."/>
            <person name="Zarowiecki M."/>
            <person name="Berriman M."/>
            <person name="Jones J.T."/>
            <person name="Urwin P.E."/>
        </authorList>
    </citation>
    <scope>NUCLEOTIDE SEQUENCE [LARGE SCALE GENOMIC DNA]</scope>
    <source>
        <strain evidence="3">Lindley</strain>
    </source>
</reference>
<name>A0A183CAE2_GLOPA</name>
<dbReference type="InterPro" id="IPR043136">
    <property type="entry name" value="B30.2/SPRY_sf"/>
</dbReference>
<evidence type="ECO:0000313" key="3">
    <source>
        <dbReference type="Proteomes" id="UP000050741"/>
    </source>
</evidence>
<dbReference type="Gene3D" id="2.60.120.920">
    <property type="match status" value="1"/>
</dbReference>
<reference evidence="4" key="2">
    <citation type="submission" date="2016-06" db="UniProtKB">
        <authorList>
            <consortium name="WormBaseParasite"/>
        </authorList>
    </citation>
    <scope>IDENTIFICATION</scope>
</reference>
<dbReference type="CDD" id="cd12885">
    <property type="entry name" value="SPRY_RanBP_like"/>
    <property type="match status" value="1"/>
</dbReference>
<dbReference type="Proteomes" id="UP000050741">
    <property type="component" value="Unassembled WGS sequence"/>
</dbReference>
<sequence length="442" mass="49937">MSMKQLASQFDLQVQIREKAFMPGTVFVDIDRQQCWAEPVKHLGEYKVLLHPKLGDNNAGRIVGTRKIVPEMVGGGRRCDDEDVPMSGQLAEKIKQMELKQLKELLIAKIEECQNKQQQIIDALTIKLKVSIDQFSSKHQEHEKLLNAHQNLIEEMNLKQRQHQKEANDKIGWLNEDQQEQCVSIDQFLLMQSDRKALLNRFIGLEQKHAVNSAQQKADQKALSAKMEEYQKEQQQQQQNIGYLQNTVATLRESKKAIALTPQIRWDSAACHAELTLSEPKQLIVQHNGNDYGHRSVFGVDPIPKNPFGIFYYEVTILKKGEYGIRIGLTTKQMPLDESVGWNKGTFAYESDGNFVGRAVEGCCQSDGFPCIKGNPPFGVGDVIGCGVNLATFQIIYTKNGRRFGATGMFFDSALELFPCVTLFGFGNKIEANFGPNFAYKF</sequence>
<dbReference type="InterPro" id="IPR013320">
    <property type="entry name" value="ConA-like_dom_sf"/>
</dbReference>
<dbReference type="InterPro" id="IPR001870">
    <property type="entry name" value="B30.2/SPRY"/>
</dbReference>
<dbReference type="PROSITE" id="PS50188">
    <property type="entry name" value="B302_SPRY"/>
    <property type="match status" value="1"/>
</dbReference>
<feature type="domain" description="B30.2/SPRY" evidence="2">
    <location>
        <begin position="244"/>
        <end position="439"/>
    </location>
</feature>
<proteinExistence type="predicted"/>
<feature type="coiled-coil region" evidence="1">
    <location>
        <begin position="96"/>
        <end position="166"/>
    </location>
</feature>
<keyword evidence="1" id="KW-0175">Coiled coil</keyword>
<dbReference type="InterPro" id="IPR050618">
    <property type="entry name" value="Ubq-SigPath_Reg"/>
</dbReference>
<dbReference type="Pfam" id="PF00622">
    <property type="entry name" value="SPRY"/>
    <property type="match status" value="1"/>
</dbReference>
<keyword evidence="3" id="KW-1185">Reference proteome</keyword>